<evidence type="ECO:0000313" key="2">
    <source>
        <dbReference type="EMBL" id="GFR44666.1"/>
    </source>
</evidence>
<dbReference type="PANTHER" id="PTHR46586">
    <property type="entry name" value="ANKYRIN REPEAT-CONTAINING PROTEIN"/>
    <property type="match status" value="1"/>
</dbReference>
<dbReference type="InterPro" id="IPR052050">
    <property type="entry name" value="SecEffector_AnkRepeat"/>
</dbReference>
<feature type="non-terminal residue" evidence="2">
    <location>
        <position position="259"/>
    </location>
</feature>
<evidence type="ECO:0000313" key="3">
    <source>
        <dbReference type="Proteomes" id="UP001054857"/>
    </source>
</evidence>
<accession>A0AAD3DMM4</accession>
<organism evidence="2 3">
    <name type="scientific">Astrephomene gubernaculifera</name>
    <dbReference type="NCBI Taxonomy" id="47775"/>
    <lineage>
        <taxon>Eukaryota</taxon>
        <taxon>Viridiplantae</taxon>
        <taxon>Chlorophyta</taxon>
        <taxon>core chlorophytes</taxon>
        <taxon>Chlorophyceae</taxon>
        <taxon>CS clade</taxon>
        <taxon>Chlamydomonadales</taxon>
        <taxon>Astrephomenaceae</taxon>
        <taxon>Astrephomene</taxon>
    </lineage>
</organism>
<evidence type="ECO:0000256" key="1">
    <source>
        <dbReference type="SAM" id="MobiDB-lite"/>
    </source>
</evidence>
<keyword evidence="3" id="KW-1185">Reference proteome</keyword>
<dbReference type="Proteomes" id="UP001054857">
    <property type="component" value="Unassembled WGS sequence"/>
</dbReference>
<name>A0AAD3DMM4_9CHLO</name>
<feature type="compositionally biased region" description="Acidic residues" evidence="1">
    <location>
        <begin position="250"/>
        <end position="259"/>
    </location>
</feature>
<feature type="non-terminal residue" evidence="2">
    <location>
        <position position="1"/>
    </location>
</feature>
<feature type="region of interest" description="Disordered" evidence="1">
    <location>
        <begin position="6"/>
        <end position="32"/>
    </location>
</feature>
<reference evidence="2 3" key="1">
    <citation type="journal article" date="2021" name="Sci. Rep.">
        <title>Genome sequencing of the multicellular alga Astrephomene provides insights into convergent evolution of germ-soma differentiation.</title>
        <authorList>
            <person name="Yamashita S."/>
            <person name="Yamamoto K."/>
            <person name="Matsuzaki R."/>
            <person name="Suzuki S."/>
            <person name="Yamaguchi H."/>
            <person name="Hirooka S."/>
            <person name="Minakuchi Y."/>
            <person name="Miyagishima S."/>
            <person name="Kawachi M."/>
            <person name="Toyoda A."/>
            <person name="Nozaki H."/>
        </authorList>
    </citation>
    <scope>NUCLEOTIDE SEQUENCE [LARGE SCALE GENOMIC DNA]</scope>
    <source>
        <strain evidence="2 3">NIES-4017</strain>
    </source>
</reference>
<feature type="compositionally biased region" description="Low complexity" evidence="1">
    <location>
        <begin position="20"/>
        <end position="32"/>
    </location>
</feature>
<feature type="compositionally biased region" description="Gly residues" evidence="1">
    <location>
        <begin position="7"/>
        <end position="19"/>
    </location>
</feature>
<protein>
    <submittedName>
        <fullName evidence="2">Uncharacterized protein</fullName>
    </submittedName>
</protein>
<dbReference type="PANTHER" id="PTHR46586:SF3">
    <property type="entry name" value="ANKYRIN REPEAT-CONTAINING PROTEIN"/>
    <property type="match status" value="1"/>
</dbReference>
<comment type="caution">
    <text evidence="2">The sequence shown here is derived from an EMBL/GenBank/DDBJ whole genome shotgun (WGS) entry which is preliminary data.</text>
</comment>
<gene>
    <name evidence="2" type="ORF">Agub_g5956</name>
</gene>
<feature type="compositionally biased region" description="Basic and acidic residues" evidence="1">
    <location>
        <begin position="104"/>
        <end position="114"/>
    </location>
</feature>
<feature type="compositionally biased region" description="Gly residues" evidence="1">
    <location>
        <begin position="88"/>
        <end position="102"/>
    </location>
</feature>
<feature type="region of interest" description="Disordered" evidence="1">
    <location>
        <begin position="240"/>
        <end position="259"/>
    </location>
</feature>
<feature type="region of interest" description="Disordered" evidence="1">
    <location>
        <begin position="83"/>
        <end position="114"/>
    </location>
</feature>
<sequence>DTAALLGGAGGAGAGGQSSAGGAADTAAAGGTAAGAPGLGGDVGSTSLLHSVPWEDLAVAAVECGHLELLAWLLDWRQQQHRQRRRGGAGGSRSSSGGGGGASDAKKRAAEEKKREDQRYFGHEAFLAAAEAGNPAALELLAAHGLPMGKTGQAYVLAGRNADFTTLRCLRRLGCPWDAGGDTFDTALYEGWSGRPLVCSLAVLRWLRREGCPVHWNNAAWHVGQRVDEEAAAVEQWMAEEEPQGWLSEELQEEEEEEE</sequence>
<dbReference type="EMBL" id="BMAR01000008">
    <property type="protein sequence ID" value="GFR44666.1"/>
    <property type="molecule type" value="Genomic_DNA"/>
</dbReference>
<dbReference type="AlphaFoldDB" id="A0AAD3DMM4"/>
<proteinExistence type="predicted"/>